<feature type="transmembrane region" description="Helical" evidence="6">
    <location>
        <begin position="417"/>
        <end position="437"/>
    </location>
</feature>
<dbReference type="PANTHER" id="PTHR30569:SF0">
    <property type="entry name" value="CYTOSINE PERMEASE"/>
    <property type="match status" value="1"/>
</dbReference>
<keyword evidence="4 6" id="KW-1133">Transmembrane helix</keyword>
<feature type="transmembrane region" description="Helical" evidence="6">
    <location>
        <begin position="334"/>
        <end position="356"/>
    </location>
</feature>
<proteinExistence type="inferred from homology"/>
<sequence>MKKTGMSILPIPVKDRTAGGLSLFWLWCGGNVLLVTFMVGSDYAPSIGLIPTIVLTIFANLAAYTCIAWSSQRSAKYGIDEIIALRPTYGIRGSIFGVIILVGINFGWVGILTALAGKSAKHVMITYGGGFTFTGDYIIYSLIGISIPIVFLLINPKYGFTLAKVTFPFFIALTIYILYKLIQPENWNAMASVKPTFEVGGAYVFELCVAFAVAWLPYLGAWNKFAKSQRHAYWTAYLGLTAMGILFGLVGGMATLLTGEHEPPAWAGQIDVGLPAYLIIVFGNITTIALLTYGGVMAILSIFPKMKYQIVTLALALPSTIFIFSASLQDMFNYILLFVGLLAGPYWAVSIADFYFLRKEKFDVRECYNPNGIYKYFHGFNPVAIFSQLVGMIVWVYLGGWMSGMSAFSYINGESLFHLLSATFPAMVVSGLVYVIAGKIIFSKYQFGGYSFSKKNSCTKGVDKAS</sequence>
<keyword evidence="5 6" id="KW-0472">Membrane</keyword>
<feature type="transmembrane region" description="Helical" evidence="6">
    <location>
        <begin position="46"/>
        <end position="67"/>
    </location>
</feature>
<dbReference type="Pfam" id="PF02133">
    <property type="entry name" value="Transp_cyt_pur"/>
    <property type="match status" value="1"/>
</dbReference>
<comment type="subcellular location">
    <subcellularLocation>
        <location evidence="1">Membrane</location>
        <topology evidence="1">Multi-pass membrane protein</topology>
    </subcellularLocation>
</comment>
<dbReference type="GO" id="GO:0015209">
    <property type="term" value="F:cytosine transmembrane transporter activity"/>
    <property type="evidence" value="ECO:0007669"/>
    <property type="project" value="InterPro"/>
</dbReference>
<evidence type="ECO:0000256" key="6">
    <source>
        <dbReference type="SAM" id="Phobius"/>
    </source>
</evidence>
<evidence type="ECO:0000256" key="2">
    <source>
        <dbReference type="ARBA" id="ARBA00008974"/>
    </source>
</evidence>
<protein>
    <submittedName>
        <fullName evidence="7">Uncharacterized protein</fullName>
    </submittedName>
</protein>
<dbReference type="Gene3D" id="1.10.4160.10">
    <property type="entry name" value="Hydantoin permease"/>
    <property type="match status" value="1"/>
</dbReference>
<dbReference type="AlphaFoldDB" id="A0A429X6T1"/>
<dbReference type="InterPro" id="IPR030191">
    <property type="entry name" value="CodB"/>
</dbReference>
<dbReference type="EMBL" id="QYTW02000014">
    <property type="protein sequence ID" value="RST59099.1"/>
    <property type="molecule type" value="Genomic_DNA"/>
</dbReference>
<feature type="transmembrane region" description="Helical" evidence="6">
    <location>
        <begin position="310"/>
        <end position="328"/>
    </location>
</feature>
<feature type="transmembrane region" description="Helical" evidence="6">
    <location>
        <begin position="137"/>
        <end position="154"/>
    </location>
</feature>
<dbReference type="InterPro" id="IPR001248">
    <property type="entry name" value="Pur-cyt_permease"/>
</dbReference>
<comment type="similarity">
    <text evidence="2">Belongs to the purine-cytosine permease (2.A.39) family.</text>
</comment>
<keyword evidence="3 6" id="KW-0812">Transmembrane</keyword>
<feature type="transmembrane region" description="Helical" evidence="6">
    <location>
        <begin position="277"/>
        <end position="303"/>
    </location>
</feature>
<feature type="transmembrane region" description="Helical" evidence="6">
    <location>
        <begin position="202"/>
        <end position="222"/>
    </location>
</feature>
<evidence type="ECO:0000256" key="1">
    <source>
        <dbReference type="ARBA" id="ARBA00004141"/>
    </source>
</evidence>
<comment type="caution">
    <text evidence="7">The sequence shown here is derived from an EMBL/GenBank/DDBJ whole genome shotgun (WGS) entry which is preliminary data.</text>
</comment>
<accession>A0A429X6T1</accession>
<feature type="transmembrane region" description="Helical" evidence="6">
    <location>
        <begin position="161"/>
        <end position="182"/>
    </location>
</feature>
<name>A0A429X6T1_SIMTE</name>
<gene>
    <name evidence="7" type="ORF">D5F11_014560</name>
</gene>
<evidence type="ECO:0000313" key="7">
    <source>
        <dbReference type="EMBL" id="RST59099.1"/>
    </source>
</evidence>
<feature type="transmembrane region" description="Helical" evidence="6">
    <location>
        <begin position="95"/>
        <end position="117"/>
    </location>
</feature>
<organism evidence="7 8">
    <name type="scientific">Siminovitchia terrae</name>
    <name type="common">Bacillus terrae</name>
    <dbReference type="NCBI Taxonomy" id="1914933"/>
    <lineage>
        <taxon>Bacteria</taxon>
        <taxon>Bacillati</taxon>
        <taxon>Bacillota</taxon>
        <taxon>Bacilli</taxon>
        <taxon>Bacillales</taxon>
        <taxon>Bacillaceae</taxon>
        <taxon>Siminovitchia</taxon>
    </lineage>
</organism>
<feature type="transmembrane region" description="Helical" evidence="6">
    <location>
        <begin position="376"/>
        <end position="397"/>
    </location>
</feature>
<dbReference type="Proteomes" id="UP000287296">
    <property type="component" value="Unassembled WGS sequence"/>
</dbReference>
<dbReference type="RefSeq" id="WP_120117872.1">
    <property type="nucleotide sequence ID" value="NZ_QYTW02000014.1"/>
</dbReference>
<dbReference type="PANTHER" id="PTHR30569">
    <property type="entry name" value="CYTOSINE TRANSPORTER CODB"/>
    <property type="match status" value="1"/>
</dbReference>
<evidence type="ECO:0000256" key="3">
    <source>
        <dbReference type="ARBA" id="ARBA00022692"/>
    </source>
</evidence>
<dbReference type="GO" id="GO:0005886">
    <property type="term" value="C:plasma membrane"/>
    <property type="evidence" value="ECO:0007669"/>
    <property type="project" value="TreeGrafter"/>
</dbReference>
<feature type="transmembrane region" description="Helical" evidence="6">
    <location>
        <begin position="21"/>
        <end position="40"/>
    </location>
</feature>
<evidence type="ECO:0000256" key="4">
    <source>
        <dbReference type="ARBA" id="ARBA00022989"/>
    </source>
</evidence>
<feature type="transmembrane region" description="Helical" evidence="6">
    <location>
        <begin position="234"/>
        <end position="257"/>
    </location>
</feature>
<evidence type="ECO:0000313" key="8">
    <source>
        <dbReference type="Proteomes" id="UP000287296"/>
    </source>
</evidence>
<dbReference type="OrthoDB" id="9780088at2"/>
<evidence type="ECO:0000256" key="5">
    <source>
        <dbReference type="ARBA" id="ARBA00023136"/>
    </source>
</evidence>
<reference evidence="7 8" key="1">
    <citation type="submission" date="2018-12" db="EMBL/GenBank/DDBJ databases">
        <authorList>
            <person name="Sun L."/>
            <person name="Chen Z."/>
        </authorList>
    </citation>
    <scope>NUCLEOTIDE SEQUENCE [LARGE SCALE GENOMIC DNA]</scope>
    <source>
        <strain evidence="7 8">LMG 29736</strain>
    </source>
</reference>